<feature type="transmembrane region" description="Helical" evidence="1">
    <location>
        <begin position="30"/>
        <end position="49"/>
    </location>
</feature>
<name>A0AAW3JS31_9FIRM</name>
<reference evidence="3 4" key="1">
    <citation type="submission" date="2015-10" db="EMBL/GenBank/DDBJ databases">
        <title>Butyribacter intestini gen. nov., sp. nov., a butyric acid-producing bacterium of the family Lachnospiraceae isolated from the human faeces.</title>
        <authorList>
            <person name="Zou Y."/>
            <person name="Xue W."/>
            <person name="Luo G."/>
            <person name="Lv M."/>
        </authorList>
    </citation>
    <scope>NUCLEOTIDE SEQUENCE [LARGE SCALE GENOMIC DNA]</scope>
    <source>
        <strain evidence="3 4">TF01-11</strain>
    </source>
</reference>
<feature type="transmembrane region" description="Helical" evidence="1">
    <location>
        <begin position="61"/>
        <end position="79"/>
    </location>
</feature>
<feature type="transmembrane region" description="Helical" evidence="1">
    <location>
        <begin position="124"/>
        <end position="145"/>
    </location>
</feature>
<feature type="transmembrane region" description="Helical" evidence="1">
    <location>
        <begin position="188"/>
        <end position="207"/>
    </location>
</feature>
<gene>
    <name evidence="3" type="ORF">APZ18_11605</name>
</gene>
<protein>
    <recommendedName>
        <fullName evidence="2">Sensor histidine kinase NatK-like C-terminal domain-containing protein</fullName>
    </recommendedName>
</protein>
<dbReference type="Pfam" id="PF14501">
    <property type="entry name" value="HATPase_c_5"/>
    <property type="match status" value="1"/>
</dbReference>
<sequence length="433" mass="50557">MIYTLTSDIFDIFTMNIFFNTIFQKRNKNIPYPIFISFFVLYEFIGFITNSYFNLSGSKHLYIVSLVSILTIFLLTFLYNANLKLRLLSAISYHVLGGLSEVVIYIIISYFPKEDRAKILSQNGICLAISQILFFVFIMFAVLFVKRKKSELLTLQYSILILFTPVLTNILILSISNAPKNNIFHKTMNTLAIIGLLAANIVNYFLLDSLLKVKELEITKKQLNDKLEYQTKKYLLLSTTYKNSRKIIHDVKKHYFFIRECLHKQHYSEIDDYINTSIGDMEQTFNRINTGNLVIDSFVSNYMMLAEHNNIVFKTNIKVDLDNIQISDYDFSIILGNLLDNCYNACEKIMPPRKREIDVDIFTTERELVIHLYNTFLPDTIKYDDDELVHGYGTANVFNITHTNRGNYNNFIKENFYHAVVTIPCNIDKYKKI</sequence>
<evidence type="ECO:0000259" key="2">
    <source>
        <dbReference type="Pfam" id="PF14501"/>
    </source>
</evidence>
<evidence type="ECO:0000256" key="1">
    <source>
        <dbReference type="SAM" id="Phobius"/>
    </source>
</evidence>
<dbReference type="Gene3D" id="3.30.565.10">
    <property type="entry name" value="Histidine kinase-like ATPase, C-terminal domain"/>
    <property type="match status" value="1"/>
</dbReference>
<keyword evidence="1" id="KW-0472">Membrane</keyword>
<dbReference type="RefSeq" id="WP_055945149.1">
    <property type="nucleotide sequence ID" value="NZ_DBGDCA010000242.1"/>
</dbReference>
<dbReference type="InterPro" id="IPR036259">
    <property type="entry name" value="MFS_trans_sf"/>
</dbReference>
<dbReference type="InterPro" id="IPR036890">
    <property type="entry name" value="HATPase_C_sf"/>
</dbReference>
<feature type="domain" description="Sensor histidine kinase NatK-like C-terminal" evidence="2">
    <location>
        <begin position="329"/>
        <end position="424"/>
    </location>
</feature>
<proteinExistence type="predicted"/>
<evidence type="ECO:0000313" key="4">
    <source>
        <dbReference type="Proteomes" id="UP000050833"/>
    </source>
</evidence>
<keyword evidence="4" id="KW-1185">Reference proteome</keyword>
<dbReference type="InterPro" id="IPR032834">
    <property type="entry name" value="NatK-like_C"/>
</dbReference>
<evidence type="ECO:0000313" key="3">
    <source>
        <dbReference type="EMBL" id="KQC85324.1"/>
    </source>
</evidence>
<accession>A0AAW3JS31</accession>
<dbReference type="SUPFAM" id="SSF103473">
    <property type="entry name" value="MFS general substrate transporter"/>
    <property type="match status" value="1"/>
</dbReference>
<feature type="transmembrane region" description="Helical" evidence="1">
    <location>
        <begin position="91"/>
        <end position="112"/>
    </location>
</feature>
<keyword evidence="1" id="KW-0812">Transmembrane</keyword>
<keyword evidence="1" id="KW-1133">Transmembrane helix</keyword>
<organism evidence="3 4">
    <name type="scientific">Butyribacter intestini</name>
    <dbReference type="NCBI Taxonomy" id="1703332"/>
    <lineage>
        <taxon>Bacteria</taxon>
        <taxon>Bacillati</taxon>
        <taxon>Bacillota</taxon>
        <taxon>Clostridia</taxon>
        <taxon>Lachnospirales</taxon>
        <taxon>Lachnospiraceae</taxon>
        <taxon>Butyribacter</taxon>
    </lineage>
</organism>
<feature type="transmembrane region" description="Helical" evidence="1">
    <location>
        <begin position="157"/>
        <end position="176"/>
    </location>
</feature>
<dbReference type="Proteomes" id="UP000050833">
    <property type="component" value="Unassembled WGS sequence"/>
</dbReference>
<dbReference type="EMBL" id="LLKB01000005">
    <property type="protein sequence ID" value="KQC85324.1"/>
    <property type="molecule type" value="Genomic_DNA"/>
</dbReference>
<dbReference type="AlphaFoldDB" id="A0AAW3JS31"/>
<comment type="caution">
    <text evidence="3">The sequence shown here is derived from an EMBL/GenBank/DDBJ whole genome shotgun (WGS) entry which is preliminary data.</text>
</comment>